<accession>A0A8J7ULI7</accession>
<dbReference type="Pfam" id="PF13693">
    <property type="entry name" value="HTH_35"/>
    <property type="match status" value="1"/>
</dbReference>
<comment type="caution">
    <text evidence="6">The sequence shown here is derived from an EMBL/GenBank/DDBJ whole genome shotgun (WGS) entry which is preliminary data.</text>
</comment>
<sequence length="97" mass="10915">MTQHRDWDWHSIKAELHRRGMTLTKLAELNGLDPSACRQAGSRVNRKAEAAIADFLGVAVAKLFPDRYPIRTSKILSSKYDKPNASLKSRPQNNRAA</sequence>
<evidence type="ECO:0000256" key="1">
    <source>
        <dbReference type="ARBA" id="ARBA00006157"/>
    </source>
</evidence>
<gene>
    <name evidence="6" type="ORF">J5Y06_12520</name>
</gene>
<organism evidence="6 7">
    <name type="scientific">Tianweitania sediminis</name>
    <dbReference type="NCBI Taxonomy" id="1502156"/>
    <lineage>
        <taxon>Bacteria</taxon>
        <taxon>Pseudomonadati</taxon>
        <taxon>Pseudomonadota</taxon>
        <taxon>Alphaproteobacteria</taxon>
        <taxon>Hyphomicrobiales</taxon>
        <taxon>Phyllobacteriaceae</taxon>
        <taxon>Tianweitania</taxon>
    </lineage>
</organism>
<evidence type="ECO:0000256" key="4">
    <source>
        <dbReference type="ARBA" id="ARBA00023163"/>
    </source>
</evidence>
<evidence type="ECO:0000256" key="3">
    <source>
        <dbReference type="ARBA" id="ARBA00023125"/>
    </source>
</evidence>
<evidence type="ECO:0000313" key="7">
    <source>
        <dbReference type="Proteomes" id="UP000666240"/>
    </source>
</evidence>
<evidence type="ECO:0000259" key="5">
    <source>
        <dbReference type="Pfam" id="PF13693"/>
    </source>
</evidence>
<dbReference type="Gene3D" id="1.10.260.40">
    <property type="entry name" value="lambda repressor-like DNA-binding domains"/>
    <property type="match status" value="1"/>
</dbReference>
<feature type="domain" description="Ner winged helix-turn-helix DNA-binding" evidence="5">
    <location>
        <begin position="6"/>
        <end position="79"/>
    </location>
</feature>
<protein>
    <submittedName>
        <fullName evidence="6">Helix-turn-helix domain-containing protein</fullName>
    </submittedName>
</protein>
<keyword evidence="7" id="KW-1185">Reference proteome</keyword>
<dbReference type="InterPro" id="IPR010982">
    <property type="entry name" value="Lambda_DNA-bd_dom_sf"/>
</dbReference>
<keyword evidence="4" id="KW-0804">Transcription</keyword>
<reference evidence="6" key="1">
    <citation type="submission" date="2021-03" db="EMBL/GenBank/DDBJ databases">
        <title>Genome sequencing and assembly of Tianweitania sediminis.</title>
        <authorList>
            <person name="Chhetri G."/>
        </authorList>
    </citation>
    <scope>NUCLEOTIDE SEQUENCE</scope>
    <source>
        <strain evidence="6">Z8</strain>
    </source>
</reference>
<dbReference type="Proteomes" id="UP000666240">
    <property type="component" value="Unassembled WGS sequence"/>
</dbReference>
<evidence type="ECO:0000313" key="6">
    <source>
        <dbReference type="EMBL" id="MBP0439477.1"/>
    </source>
</evidence>
<dbReference type="InterPro" id="IPR038722">
    <property type="entry name" value="Ner_HTH_dom"/>
</dbReference>
<dbReference type="GO" id="GO:0003677">
    <property type="term" value="F:DNA binding"/>
    <property type="evidence" value="ECO:0007669"/>
    <property type="project" value="UniProtKB-KW"/>
</dbReference>
<keyword evidence="3" id="KW-0238">DNA-binding</keyword>
<dbReference type="EMBL" id="JAGIYY010000003">
    <property type="protein sequence ID" value="MBP0439477.1"/>
    <property type="molecule type" value="Genomic_DNA"/>
</dbReference>
<name>A0A8J7ULI7_9HYPH</name>
<proteinExistence type="inferred from homology"/>
<comment type="similarity">
    <text evidence="1">Belongs to the ner transcriptional regulatory family.</text>
</comment>
<dbReference type="SUPFAM" id="SSF47413">
    <property type="entry name" value="lambda repressor-like DNA-binding domains"/>
    <property type="match status" value="1"/>
</dbReference>
<dbReference type="AlphaFoldDB" id="A0A8J7ULI7"/>
<evidence type="ECO:0000256" key="2">
    <source>
        <dbReference type="ARBA" id="ARBA00023015"/>
    </source>
</evidence>
<keyword evidence="2" id="KW-0805">Transcription regulation</keyword>